<dbReference type="SUPFAM" id="SSF90123">
    <property type="entry name" value="ABC transporter transmembrane region"/>
    <property type="match status" value="1"/>
</dbReference>
<feature type="transmembrane region" description="Helical" evidence="7">
    <location>
        <begin position="159"/>
        <end position="179"/>
    </location>
</feature>
<evidence type="ECO:0000259" key="8">
    <source>
        <dbReference type="PROSITE" id="PS50893"/>
    </source>
</evidence>
<keyword evidence="4" id="KW-0067">ATP-binding</keyword>
<proteinExistence type="predicted"/>
<organism evidence="10 11">
    <name type="scientific">Natronosporangium hydrolyticum</name>
    <dbReference type="NCBI Taxonomy" id="2811111"/>
    <lineage>
        <taxon>Bacteria</taxon>
        <taxon>Bacillati</taxon>
        <taxon>Actinomycetota</taxon>
        <taxon>Actinomycetes</taxon>
        <taxon>Micromonosporales</taxon>
        <taxon>Micromonosporaceae</taxon>
        <taxon>Natronosporangium</taxon>
    </lineage>
</organism>
<evidence type="ECO:0000256" key="5">
    <source>
        <dbReference type="ARBA" id="ARBA00022989"/>
    </source>
</evidence>
<evidence type="ECO:0000313" key="11">
    <source>
        <dbReference type="Proteomes" id="UP000662857"/>
    </source>
</evidence>
<feature type="domain" description="ABC transporter" evidence="8">
    <location>
        <begin position="339"/>
        <end position="575"/>
    </location>
</feature>
<dbReference type="Gene3D" id="3.40.50.300">
    <property type="entry name" value="P-loop containing nucleotide triphosphate hydrolases"/>
    <property type="match status" value="1"/>
</dbReference>
<reference evidence="10" key="1">
    <citation type="submission" date="2021-02" db="EMBL/GenBank/DDBJ databases">
        <title>Natrosporangium hydrolyticum gen. nov., sp. nov, a haloalkaliphilic actinobacterium from a soda solonchak soil.</title>
        <authorList>
            <person name="Sorokin D.Y."/>
            <person name="Khijniak T.V."/>
            <person name="Zakharycheva A.P."/>
            <person name="Boueva O.V."/>
            <person name="Ariskina E.V."/>
            <person name="Hahnke R.L."/>
            <person name="Bunk B."/>
            <person name="Sproer C."/>
            <person name="Schumann P."/>
            <person name="Evtushenko L.I."/>
            <person name="Kublanov I.V."/>
        </authorList>
    </citation>
    <scope>NUCLEOTIDE SEQUENCE</scope>
    <source>
        <strain evidence="10">DSM 106523</strain>
    </source>
</reference>
<evidence type="ECO:0000259" key="9">
    <source>
        <dbReference type="PROSITE" id="PS50929"/>
    </source>
</evidence>
<feature type="transmembrane region" description="Helical" evidence="7">
    <location>
        <begin position="49"/>
        <end position="69"/>
    </location>
</feature>
<dbReference type="GO" id="GO:0034775">
    <property type="term" value="P:glutathione transmembrane transport"/>
    <property type="evidence" value="ECO:0007669"/>
    <property type="project" value="InterPro"/>
</dbReference>
<dbReference type="InterPro" id="IPR011527">
    <property type="entry name" value="ABC1_TM_dom"/>
</dbReference>
<evidence type="ECO:0000256" key="6">
    <source>
        <dbReference type="ARBA" id="ARBA00023136"/>
    </source>
</evidence>
<evidence type="ECO:0000256" key="3">
    <source>
        <dbReference type="ARBA" id="ARBA00022741"/>
    </source>
</evidence>
<keyword evidence="5 7" id="KW-1133">Transmembrane helix</keyword>
<name>A0A895YPY9_9ACTN</name>
<dbReference type="InterPro" id="IPR039421">
    <property type="entry name" value="Type_1_exporter"/>
</dbReference>
<dbReference type="PROSITE" id="PS00211">
    <property type="entry name" value="ABC_TRANSPORTER_1"/>
    <property type="match status" value="1"/>
</dbReference>
<dbReference type="EMBL" id="CP070499">
    <property type="protein sequence ID" value="QSB16048.1"/>
    <property type="molecule type" value="Genomic_DNA"/>
</dbReference>
<feature type="transmembrane region" description="Helical" evidence="7">
    <location>
        <begin position="240"/>
        <end position="261"/>
    </location>
</feature>
<dbReference type="PANTHER" id="PTHR24221:SF654">
    <property type="entry name" value="ATP-BINDING CASSETTE SUB-FAMILY B MEMBER 6"/>
    <property type="match status" value="1"/>
</dbReference>
<dbReference type="NCBIfam" id="TIGR02868">
    <property type="entry name" value="CydC"/>
    <property type="match status" value="1"/>
</dbReference>
<keyword evidence="3" id="KW-0547">Nucleotide-binding</keyword>
<dbReference type="GO" id="GO:0005524">
    <property type="term" value="F:ATP binding"/>
    <property type="evidence" value="ECO:0007669"/>
    <property type="project" value="UniProtKB-KW"/>
</dbReference>
<dbReference type="PROSITE" id="PS50893">
    <property type="entry name" value="ABC_TRANSPORTER_2"/>
    <property type="match status" value="1"/>
</dbReference>
<dbReference type="Pfam" id="PF00005">
    <property type="entry name" value="ABC_tran"/>
    <property type="match status" value="1"/>
</dbReference>
<dbReference type="InterPro" id="IPR014223">
    <property type="entry name" value="ABC_CydC/D"/>
</dbReference>
<dbReference type="InterPro" id="IPR017871">
    <property type="entry name" value="ABC_transporter-like_CS"/>
</dbReference>
<feature type="domain" description="ABC transmembrane type-1" evidence="9">
    <location>
        <begin position="16"/>
        <end position="281"/>
    </location>
</feature>
<dbReference type="Proteomes" id="UP000662857">
    <property type="component" value="Chromosome"/>
</dbReference>
<dbReference type="AlphaFoldDB" id="A0A895YPY9"/>
<dbReference type="InterPro" id="IPR003593">
    <property type="entry name" value="AAA+_ATPase"/>
</dbReference>
<protein>
    <submittedName>
        <fullName evidence="10">Thiol reductant ABC exporter subunit CydC</fullName>
    </submittedName>
</protein>
<dbReference type="GO" id="GO:0034040">
    <property type="term" value="F:ATPase-coupled lipid transmembrane transporter activity"/>
    <property type="evidence" value="ECO:0007669"/>
    <property type="project" value="TreeGrafter"/>
</dbReference>
<dbReference type="GO" id="GO:0140359">
    <property type="term" value="F:ABC-type transporter activity"/>
    <property type="evidence" value="ECO:0007669"/>
    <property type="project" value="InterPro"/>
</dbReference>
<dbReference type="PANTHER" id="PTHR24221">
    <property type="entry name" value="ATP-BINDING CASSETTE SUB-FAMILY B"/>
    <property type="match status" value="1"/>
</dbReference>
<evidence type="ECO:0000256" key="4">
    <source>
        <dbReference type="ARBA" id="ARBA00022840"/>
    </source>
</evidence>
<evidence type="ECO:0000313" key="10">
    <source>
        <dbReference type="EMBL" id="QSB16048.1"/>
    </source>
</evidence>
<dbReference type="SMART" id="SM00382">
    <property type="entry name" value="AAA"/>
    <property type="match status" value="1"/>
</dbReference>
<accession>A0A895YPY9</accession>
<dbReference type="GO" id="GO:0005886">
    <property type="term" value="C:plasma membrane"/>
    <property type="evidence" value="ECO:0007669"/>
    <property type="project" value="UniProtKB-SubCell"/>
</dbReference>
<evidence type="ECO:0000256" key="2">
    <source>
        <dbReference type="ARBA" id="ARBA00022692"/>
    </source>
</evidence>
<dbReference type="GO" id="GO:0045454">
    <property type="term" value="P:cell redox homeostasis"/>
    <property type="evidence" value="ECO:0007669"/>
    <property type="project" value="InterPro"/>
</dbReference>
<dbReference type="InterPro" id="IPR027417">
    <property type="entry name" value="P-loop_NTPase"/>
</dbReference>
<dbReference type="KEGG" id="nhy:JQS43_06985"/>
<evidence type="ECO:0000256" key="7">
    <source>
        <dbReference type="SAM" id="Phobius"/>
    </source>
</evidence>
<dbReference type="RefSeq" id="WP_239678248.1">
    <property type="nucleotide sequence ID" value="NZ_CP070499.1"/>
</dbReference>
<dbReference type="InterPro" id="IPR036640">
    <property type="entry name" value="ABC1_TM_sf"/>
</dbReference>
<sequence length="589" mass="58415">MSPLLTLAKPYAGRLLLAGLLAAGTELAGLALLATATWLLVTAAGQPPLAALTVAIAAVRGFAVARGTLRYAERLTGHDAVLRLLASVRARIFAVLASDRRNPAVARYRTGDLLSRVVSDVEAVQDLLLRVVVPAAAAIVVGVGVVITAGVYAGPTAPVVAAGVLVAAVVLPLLGYAMVRRAGRLVAPLRAQVATEALDLTHGAAELAAAGATGAATDQARRSAARLATVESRLAGVGSALDAVGLLAAGLTAAGVVVVAGRAGVDGVATAVVAVAALVAVEVCLGVLAAARRFAELREPLARVTALLAGRAGEVAEPAAAGGVAEPAAAAAPAGPVSLTAAGLAAGYPGRAAPALAGVDLTLRPGSRVAVVGPSGAGKSTLLAVLAGLHPPAAGTVSVDGVAVDAYPVGQRHRLVGGLFAEAHVFHATVRANLLLGRPEATVAELDRAVAVAGLTEWLARQPAGYDTVVGEDGAQLSGGERQRLALARAVLADPAVWLLDEPTEGLAPAAADRVLAGVLAAAGPARSVVVVTHRLPGLAGFDEVLVVEAGRVAQRGRAADLVTTPGWYADQYAAQQLAAAGYPSPASP</sequence>
<keyword evidence="2 7" id="KW-0812">Transmembrane</keyword>
<comment type="subcellular location">
    <subcellularLocation>
        <location evidence="1">Cell membrane</location>
        <topology evidence="1">Multi-pass membrane protein</topology>
    </subcellularLocation>
</comment>
<dbReference type="PROSITE" id="PS50929">
    <property type="entry name" value="ABC_TM1F"/>
    <property type="match status" value="1"/>
</dbReference>
<keyword evidence="6 7" id="KW-0472">Membrane</keyword>
<feature type="transmembrane region" description="Helical" evidence="7">
    <location>
        <begin position="267"/>
        <end position="291"/>
    </location>
</feature>
<dbReference type="GO" id="GO:0016887">
    <property type="term" value="F:ATP hydrolysis activity"/>
    <property type="evidence" value="ECO:0007669"/>
    <property type="project" value="InterPro"/>
</dbReference>
<keyword evidence="11" id="KW-1185">Reference proteome</keyword>
<gene>
    <name evidence="10" type="primary">cydC</name>
    <name evidence="10" type="ORF">JQS43_06985</name>
</gene>
<dbReference type="SUPFAM" id="SSF52540">
    <property type="entry name" value="P-loop containing nucleoside triphosphate hydrolases"/>
    <property type="match status" value="1"/>
</dbReference>
<dbReference type="InterPro" id="IPR003439">
    <property type="entry name" value="ABC_transporter-like_ATP-bd"/>
</dbReference>
<evidence type="ECO:0000256" key="1">
    <source>
        <dbReference type="ARBA" id="ARBA00004651"/>
    </source>
</evidence>
<dbReference type="Gene3D" id="1.20.1560.10">
    <property type="entry name" value="ABC transporter type 1, transmembrane domain"/>
    <property type="match status" value="1"/>
</dbReference>
<feature type="transmembrane region" description="Helical" evidence="7">
    <location>
        <begin position="127"/>
        <end position="153"/>
    </location>
</feature>